<feature type="domain" description="CoA-binding" evidence="1">
    <location>
        <begin position="14"/>
        <end position="106"/>
    </location>
</feature>
<accession>A0A8J4A644</accession>
<dbReference type="AlphaFoldDB" id="A0A8J4A644"/>
<dbReference type="Gene3D" id="3.40.50.720">
    <property type="entry name" value="NAD(P)-binding Rossmann-like Domain"/>
    <property type="match status" value="1"/>
</dbReference>
<dbReference type="PANTHER" id="PTHR33303">
    <property type="entry name" value="CYTOPLASMIC PROTEIN-RELATED"/>
    <property type="match status" value="1"/>
</dbReference>
<evidence type="ECO:0000259" key="1">
    <source>
        <dbReference type="SMART" id="SM00881"/>
    </source>
</evidence>
<comment type="caution">
    <text evidence="2">The sequence shown here is derived from an EMBL/GenBank/DDBJ whole genome shotgun (WGS) entry which is preliminary data.</text>
</comment>
<dbReference type="EMBL" id="BOPO01000002">
    <property type="protein sequence ID" value="GIL24958.1"/>
    <property type="molecule type" value="Genomic_DNA"/>
</dbReference>
<dbReference type="Proteomes" id="UP000614996">
    <property type="component" value="Unassembled WGS sequence"/>
</dbReference>
<organism evidence="2 3">
    <name type="scientific">Actinocatenispora comari</name>
    <dbReference type="NCBI Taxonomy" id="2807577"/>
    <lineage>
        <taxon>Bacteria</taxon>
        <taxon>Bacillati</taxon>
        <taxon>Actinomycetota</taxon>
        <taxon>Actinomycetes</taxon>
        <taxon>Micromonosporales</taxon>
        <taxon>Micromonosporaceae</taxon>
        <taxon>Actinocatenispora</taxon>
    </lineage>
</organism>
<evidence type="ECO:0000313" key="3">
    <source>
        <dbReference type="Proteomes" id="UP000614996"/>
    </source>
</evidence>
<keyword evidence="3" id="KW-1185">Reference proteome</keyword>
<dbReference type="InterPro" id="IPR036291">
    <property type="entry name" value="NAD(P)-bd_dom_sf"/>
</dbReference>
<proteinExistence type="predicted"/>
<reference evidence="3" key="1">
    <citation type="journal article" date="2021" name="Int. J. Syst. Evol. Microbiol.">
        <title>Actinocatenispora comari sp. nov., an endophytic actinomycete isolated from aerial parts of Comarum salesowianum.</title>
        <authorList>
            <person name="Oyunbileg N."/>
            <person name="Iizaka Y."/>
            <person name="Hamada M."/>
            <person name="Davaapurev B.O."/>
            <person name="Fukumoto A."/>
            <person name="Tsetseg B."/>
            <person name="Kato F."/>
            <person name="Tamura T."/>
            <person name="Batkhuu J."/>
            <person name="Anzai Y."/>
        </authorList>
    </citation>
    <scope>NUCLEOTIDE SEQUENCE [LARGE SCALE GENOMIC DNA]</scope>
    <source>
        <strain evidence="3">NUM-2625</strain>
    </source>
</reference>
<evidence type="ECO:0000313" key="2">
    <source>
        <dbReference type="EMBL" id="GIL24958.1"/>
    </source>
</evidence>
<dbReference type="Pfam" id="PF13380">
    <property type="entry name" value="CoA_binding_2"/>
    <property type="match status" value="1"/>
</dbReference>
<protein>
    <submittedName>
        <fullName evidence="2">CoA-binding protein</fullName>
    </submittedName>
</protein>
<name>A0A8J4A644_9ACTN</name>
<dbReference type="SMART" id="SM00881">
    <property type="entry name" value="CoA_binding"/>
    <property type="match status" value="1"/>
</dbReference>
<dbReference type="SUPFAM" id="SSF51735">
    <property type="entry name" value="NAD(P)-binding Rossmann-fold domains"/>
    <property type="match status" value="1"/>
</dbReference>
<dbReference type="InterPro" id="IPR003781">
    <property type="entry name" value="CoA-bd"/>
</dbReference>
<sequence length="136" mass="14430">MTSRYQDPATIARVLDANTWAVVGLTDNPARTAYRIAQVLLDRGKHVIAVNPRGESVLGCPGVTSLDEIDEPIDVVDIFRRSEQAGTHVDEAIAAGAGAVWLQLGVIDEAAAGRAAAAGLSVVMDTCPAIEWSRHR</sequence>
<dbReference type="PANTHER" id="PTHR33303:SF2">
    <property type="entry name" value="COA-BINDING DOMAIN-CONTAINING PROTEIN"/>
    <property type="match status" value="1"/>
</dbReference>
<gene>
    <name evidence="2" type="ORF">NUM_02130</name>
</gene>